<keyword evidence="2 3" id="KW-0133">Cell shape</keyword>
<feature type="domain" description="Mur ligase central" evidence="5">
    <location>
        <begin position="118"/>
        <end position="337"/>
    </location>
</feature>
<comment type="function">
    <text evidence="2">Catalyzes the addition of meso-diaminopimelic acid to the nucleotide precursor UDP-N-acetylmuramoyl-L-alanyl-D-glutamate (UMAG) in the biosynthesis of bacterial cell-wall peptidoglycan.</text>
</comment>
<dbReference type="SUPFAM" id="SSF53623">
    <property type="entry name" value="MurD-like peptide ligases, catalytic domain"/>
    <property type="match status" value="1"/>
</dbReference>
<feature type="domain" description="Mur ligase C-terminal" evidence="4">
    <location>
        <begin position="377"/>
        <end position="527"/>
    </location>
</feature>
<feature type="short sequence motif" description="Meso-diaminopimelate recognition motif" evidence="2">
    <location>
        <begin position="456"/>
        <end position="459"/>
    </location>
</feature>
<dbReference type="InterPro" id="IPR035911">
    <property type="entry name" value="MurE/MurF_N"/>
</dbReference>
<dbReference type="Gene3D" id="3.90.190.20">
    <property type="entry name" value="Mur ligase, C-terminal domain"/>
    <property type="match status" value="1"/>
</dbReference>
<dbReference type="InterPro" id="IPR036615">
    <property type="entry name" value="Mur_ligase_C_dom_sf"/>
</dbReference>
<evidence type="ECO:0000256" key="1">
    <source>
        <dbReference type="ARBA" id="ARBA00005898"/>
    </source>
</evidence>
<dbReference type="PANTHER" id="PTHR23135:SF4">
    <property type="entry name" value="UDP-N-ACETYLMURAMOYL-L-ALANYL-D-GLUTAMATE--2,6-DIAMINOPIMELATE LIGASE MURE HOMOLOG, CHLOROPLASTIC"/>
    <property type="match status" value="1"/>
</dbReference>
<comment type="subcellular location">
    <subcellularLocation>
        <location evidence="2 3">Cytoplasm</location>
    </subcellularLocation>
</comment>
<keyword evidence="2 6" id="KW-0436">Ligase</keyword>
<evidence type="ECO:0000259" key="4">
    <source>
        <dbReference type="Pfam" id="PF02875"/>
    </source>
</evidence>
<dbReference type="PANTHER" id="PTHR23135">
    <property type="entry name" value="MUR LIGASE FAMILY MEMBER"/>
    <property type="match status" value="1"/>
</dbReference>
<reference evidence="6" key="1">
    <citation type="submission" date="2022-11" db="EMBL/GenBank/DDBJ databases">
        <title>Robbsia betulipollinis sp. nov., isolated from pollen of birch (Betula pendula).</title>
        <authorList>
            <person name="Shi H."/>
            <person name="Ambika Manirajan B."/>
            <person name="Ratering S."/>
            <person name="Geissler-Plaum R."/>
            <person name="Schnell S."/>
        </authorList>
    </citation>
    <scope>NUCLEOTIDE SEQUENCE</scope>
    <source>
        <strain evidence="6">Bb-Pol-6</strain>
    </source>
</reference>
<organism evidence="6 7">
    <name type="scientific">Robbsia betulipollinis</name>
    <dbReference type="NCBI Taxonomy" id="2981849"/>
    <lineage>
        <taxon>Bacteria</taxon>
        <taxon>Pseudomonadati</taxon>
        <taxon>Pseudomonadota</taxon>
        <taxon>Betaproteobacteria</taxon>
        <taxon>Burkholderiales</taxon>
        <taxon>Burkholderiaceae</taxon>
        <taxon>Robbsia</taxon>
    </lineage>
</organism>
<keyword evidence="2" id="KW-0460">Magnesium</keyword>
<comment type="caution">
    <text evidence="2">Lacks conserved residue(s) required for the propagation of feature annotation.</text>
</comment>
<comment type="caution">
    <text evidence="6">The sequence shown here is derived from an EMBL/GenBank/DDBJ whole genome shotgun (WGS) entry which is preliminary data.</text>
</comment>
<dbReference type="Pfam" id="PF08245">
    <property type="entry name" value="Mur_ligase_M"/>
    <property type="match status" value="1"/>
</dbReference>
<feature type="binding site" evidence="2">
    <location>
        <position position="189"/>
    </location>
    <ligand>
        <name>UDP-N-acetyl-alpha-D-muramoyl-L-alanyl-D-glutamate</name>
        <dbReference type="ChEBI" id="CHEBI:83900"/>
    </ligand>
</feature>
<proteinExistence type="inferred from homology"/>
<dbReference type="InterPro" id="IPR036565">
    <property type="entry name" value="Mur-like_cat_sf"/>
</dbReference>
<dbReference type="Gene3D" id="3.40.1190.10">
    <property type="entry name" value="Mur-like, catalytic domain"/>
    <property type="match status" value="1"/>
</dbReference>
<feature type="modified residue" description="N6-carboxylysine" evidence="2">
    <location>
        <position position="229"/>
    </location>
</feature>
<dbReference type="NCBIfam" id="TIGR01085">
    <property type="entry name" value="murE"/>
    <property type="match status" value="1"/>
</dbReference>
<dbReference type="NCBIfam" id="NF001126">
    <property type="entry name" value="PRK00139.1-4"/>
    <property type="match status" value="1"/>
</dbReference>
<gene>
    <name evidence="2" type="primary">murE</name>
    <name evidence="6" type="ORF">OVY01_17390</name>
</gene>
<evidence type="ECO:0000313" key="7">
    <source>
        <dbReference type="Proteomes" id="UP001082899"/>
    </source>
</evidence>
<dbReference type="Gene3D" id="3.40.1390.10">
    <property type="entry name" value="MurE/MurF, N-terminal domain"/>
    <property type="match status" value="1"/>
</dbReference>
<evidence type="ECO:0000256" key="2">
    <source>
        <dbReference type="HAMAP-Rule" id="MF_00208"/>
    </source>
</evidence>
<accession>A0ABT3ZQX4</accession>
<comment type="PTM">
    <text evidence="2">Carboxylation is probably crucial for Mg(2+) binding and, consequently, for the gamma-phosphate positioning of ATP.</text>
</comment>
<comment type="catalytic activity">
    <reaction evidence="2">
        <text>UDP-N-acetyl-alpha-D-muramoyl-L-alanyl-D-glutamate + meso-2,6-diaminopimelate + ATP = UDP-N-acetyl-alpha-D-muramoyl-L-alanyl-gamma-D-glutamyl-meso-2,6-diaminopimelate + ADP + phosphate + H(+)</text>
        <dbReference type="Rhea" id="RHEA:23676"/>
        <dbReference type="ChEBI" id="CHEBI:15378"/>
        <dbReference type="ChEBI" id="CHEBI:30616"/>
        <dbReference type="ChEBI" id="CHEBI:43474"/>
        <dbReference type="ChEBI" id="CHEBI:57791"/>
        <dbReference type="ChEBI" id="CHEBI:83900"/>
        <dbReference type="ChEBI" id="CHEBI:83905"/>
        <dbReference type="ChEBI" id="CHEBI:456216"/>
        <dbReference type="EC" id="6.3.2.13"/>
    </reaction>
</comment>
<feature type="binding site" evidence="2">
    <location>
        <begin position="162"/>
        <end position="163"/>
    </location>
    <ligand>
        <name>UDP-N-acetyl-alpha-D-muramoyl-L-alanyl-D-glutamate</name>
        <dbReference type="ChEBI" id="CHEBI:83900"/>
    </ligand>
</feature>
<comment type="similarity">
    <text evidence="1 2">Belongs to the MurCDEF family. MurE subfamily.</text>
</comment>
<feature type="binding site" evidence="2">
    <location>
        <begin position="120"/>
        <end position="126"/>
    </location>
    <ligand>
        <name>ATP</name>
        <dbReference type="ChEBI" id="CHEBI:30616"/>
    </ligand>
</feature>
<dbReference type="Pfam" id="PF02875">
    <property type="entry name" value="Mur_ligase_C"/>
    <property type="match status" value="1"/>
</dbReference>
<feature type="binding site" evidence="2">
    <location>
        <position position="197"/>
    </location>
    <ligand>
        <name>UDP-N-acetyl-alpha-D-muramoyl-L-alanyl-D-glutamate</name>
        <dbReference type="ChEBI" id="CHEBI:83900"/>
    </ligand>
</feature>
<keyword evidence="7" id="KW-1185">Reference proteome</keyword>
<dbReference type="EC" id="6.3.2.13" evidence="2"/>
<feature type="binding site" evidence="2">
    <location>
        <position position="525"/>
    </location>
    <ligand>
        <name>meso-2,6-diaminopimelate</name>
        <dbReference type="ChEBI" id="CHEBI:57791"/>
    </ligand>
</feature>
<keyword evidence="2" id="KW-0547">Nucleotide-binding</keyword>
<dbReference type="GO" id="GO:0008765">
    <property type="term" value="F:UDP-N-acetylmuramoylalanyl-D-glutamate-2,6-diaminopimelate ligase activity"/>
    <property type="evidence" value="ECO:0007669"/>
    <property type="project" value="UniProtKB-EC"/>
</dbReference>
<evidence type="ECO:0000259" key="5">
    <source>
        <dbReference type="Pfam" id="PF08245"/>
    </source>
</evidence>
<dbReference type="RefSeq" id="WP_267848890.1">
    <property type="nucleotide sequence ID" value="NZ_JAPMXC010000006.1"/>
</dbReference>
<feature type="binding site" evidence="2">
    <location>
        <position position="432"/>
    </location>
    <ligand>
        <name>meso-2,6-diaminopimelate</name>
        <dbReference type="ChEBI" id="CHEBI:57791"/>
    </ligand>
</feature>
<dbReference type="HAMAP" id="MF_00208">
    <property type="entry name" value="MurE"/>
    <property type="match status" value="1"/>
</dbReference>
<comment type="cofactor">
    <cofactor evidence="2">
        <name>Mg(2+)</name>
        <dbReference type="ChEBI" id="CHEBI:18420"/>
    </cofactor>
</comment>
<keyword evidence="2" id="KW-0963">Cytoplasm</keyword>
<dbReference type="SUPFAM" id="SSF53244">
    <property type="entry name" value="MurD-like peptide ligases, peptide-binding domain"/>
    <property type="match status" value="1"/>
</dbReference>
<comment type="pathway">
    <text evidence="2 3">Cell wall biogenesis; peptidoglycan biosynthesis.</text>
</comment>
<dbReference type="Proteomes" id="UP001082899">
    <property type="component" value="Unassembled WGS sequence"/>
</dbReference>
<dbReference type="SUPFAM" id="SSF63418">
    <property type="entry name" value="MurE/MurF N-terminal domain"/>
    <property type="match status" value="1"/>
</dbReference>
<feature type="binding site" evidence="2">
    <location>
        <position position="36"/>
    </location>
    <ligand>
        <name>UDP-N-acetyl-alpha-D-muramoyl-L-alanyl-D-glutamate</name>
        <dbReference type="ChEBI" id="CHEBI:83900"/>
    </ligand>
</feature>
<evidence type="ECO:0000256" key="3">
    <source>
        <dbReference type="RuleBase" id="RU004135"/>
    </source>
</evidence>
<dbReference type="InterPro" id="IPR013221">
    <property type="entry name" value="Mur_ligase_cen"/>
</dbReference>
<name>A0ABT3ZQX4_9BURK</name>
<keyword evidence="2 3" id="KW-0131">Cell cycle</keyword>
<keyword evidence="2 3" id="KW-0573">Peptidoglycan synthesis</keyword>
<keyword evidence="2 3" id="KW-0961">Cell wall biogenesis/degradation</keyword>
<dbReference type="InterPro" id="IPR005761">
    <property type="entry name" value="UDP-N-AcMur-Glu-dNH2Pim_ligase"/>
</dbReference>
<feature type="binding site" evidence="2">
    <location>
        <position position="529"/>
    </location>
    <ligand>
        <name>meso-2,6-diaminopimelate</name>
        <dbReference type="ChEBI" id="CHEBI:57791"/>
    </ligand>
</feature>
<feature type="binding site" evidence="2">
    <location>
        <begin position="456"/>
        <end position="459"/>
    </location>
    <ligand>
        <name>meso-2,6-diaminopimelate</name>
        <dbReference type="ChEBI" id="CHEBI:57791"/>
    </ligand>
</feature>
<sequence>MPADARADSAAAVAVARALGWLSDTLSAGADLRTDSRAVRPGDGFLAYAVDGADNRPHVGDAIARGAAAVLFQPRGASPHAGFGDTPVLPVPGLDALAGPIASAWYGEPSRQMTVIGVTGTNGKTSLTQWIALALATLGVRTATIGTLGVGLPDKLVPTGFTTPNAAQLQQSLAALRRDGAAAVAMEVSSHALHQGRVNGTAFDIAVFTNLSQDHLDYHGTMAAYEAAKARLFDWPGLRFAVVNRDDPAGARLLRQLDGQLPTLSYGIGAVPDSTTPGTVPATCHLHATDIRVTPAGGTALTVHAAANGSAAPAAVAIEVATLGEFNVSNLLGVLGALLATQWLRAHPQADAATDLLEPMAWRAALGALARLQPVVGRMQRLGGRPQHDEPLVVIDYAHTPDALEKTLLALRPVAQARGGELNVVFGCGGDRDAGKRPLMGAVAARLAHAVVLTSDNPRSEVPAAIIDQIAAGAANAPGVVTPGVGTPGVAGHVVERVRRIEDRASAILQAIRAARCEDVVLLAGKGHEATQEIMGKKRPFSDQDHAQLALAARATHREHE</sequence>
<dbReference type="EMBL" id="JAPMXC010000006">
    <property type="protein sequence ID" value="MCY0388951.1"/>
    <property type="molecule type" value="Genomic_DNA"/>
</dbReference>
<protein>
    <recommendedName>
        <fullName evidence="2">UDP-N-acetylmuramoyl-L-alanyl-D-glutamate--2,6-diaminopimelate ligase</fullName>
        <ecNumber evidence="2">6.3.2.13</ecNumber>
    </recommendedName>
    <alternativeName>
        <fullName evidence="2">Meso-A2pm-adding enzyme</fullName>
    </alternativeName>
    <alternativeName>
        <fullName evidence="2">Meso-diaminopimelate-adding enzyme</fullName>
    </alternativeName>
    <alternativeName>
        <fullName evidence="2">UDP-MurNAc-L-Ala-D-Glu:meso-diaminopimelate ligase</fullName>
    </alternativeName>
    <alternativeName>
        <fullName evidence="2">UDP-MurNAc-tripeptide synthetase</fullName>
    </alternativeName>
    <alternativeName>
        <fullName evidence="2">UDP-N-acetylmuramyl-tripeptide synthetase</fullName>
    </alternativeName>
</protein>
<keyword evidence="2" id="KW-0067">ATP-binding</keyword>
<keyword evidence="2 3" id="KW-0132">Cell division</keyword>
<dbReference type="InterPro" id="IPR004101">
    <property type="entry name" value="Mur_ligase_C"/>
</dbReference>
<evidence type="ECO:0000313" key="6">
    <source>
        <dbReference type="EMBL" id="MCY0388951.1"/>
    </source>
</evidence>
<feature type="binding site" evidence="2">
    <location>
        <position position="195"/>
    </location>
    <ligand>
        <name>UDP-N-acetyl-alpha-D-muramoyl-L-alanyl-D-glutamate</name>
        <dbReference type="ChEBI" id="CHEBI:83900"/>
    </ligand>
</feature>